<evidence type="ECO:0000313" key="6">
    <source>
        <dbReference type="Proteomes" id="UP001501594"/>
    </source>
</evidence>
<dbReference type="Proteomes" id="UP001501594">
    <property type="component" value="Unassembled WGS sequence"/>
</dbReference>
<protein>
    <submittedName>
        <fullName evidence="5">GntR family transcriptional regulator</fullName>
    </submittedName>
</protein>
<reference evidence="6" key="1">
    <citation type="journal article" date="2019" name="Int. J. Syst. Evol. Microbiol.">
        <title>The Global Catalogue of Microorganisms (GCM) 10K type strain sequencing project: providing services to taxonomists for standard genome sequencing and annotation.</title>
        <authorList>
            <consortium name="The Broad Institute Genomics Platform"/>
            <consortium name="The Broad Institute Genome Sequencing Center for Infectious Disease"/>
            <person name="Wu L."/>
            <person name="Ma J."/>
        </authorList>
    </citation>
    <scope>NUCLEOTIDE SEQUENCE [LARGE SCALE GENOMIC DNA]</scope>
    <source>
        <strain evidence="6">JCM 17442</strain>
    </source>
</reference>
<evidence type="ECO:0000256" key="3">
    <source>
        <dbReference type="ARBA" id="ARBA00023163"/>
    </source>
</evidence>
<dbReference type="Gene3D" id="1.10.10.10">
    <property type="entry name" value="Winged helix-like DNA-binding domain superfamily/Winged helix DNA-binding domain"/>
    <property type="match status" value="1"/>
</dbReference>
<dbReference type="EMBL" id="BAABAU010000001">
    <property type="protein sequence ID" value="GAA4266143.1"/>
    <property type="molecule type" value="Genomic_DNA"/>
</dbReference>
<dbReference type="InterPro" id="IPR036388">
    <property type="entry name" value="WH-like_DNA-bd_sf"/>
</dbReference>
<dbReference type="SUPFAM" id="SSF46785">
    <property type="entry name" value="Winged helix' DNA-binding domain"/>
    <property type="match status" value="1"/>
</dbReference>
<keyword evidence="3" id="KW-0804">Transcription</keyword>
<accession>A0ABP8E1T5</accession>
<dbReference type="Pfam" id="PF00392">
    <property type="entry name" value="GntR"/>
    <property type="match status" value="1"/>
</dbReference>
<dbReference type="InterPro" id="IPR000524">
    <property type="entry name" value="Tscrpt_reg_HTH_GntR"/>
</dbReference>
<feature type="domain" description="HTH gntR-type" evidence="4">
    <location>
        <begin position="14"/>
        <end position="81"/>
    </location>
</feature>
<dbReference type="PANTHER" id="PTHR43537:SF24">
    <property type="entry name" value="GLUCONATE OPERON TRANSCRIPTIONAL REPRESSOR"/>
    <property type="match status" value="1"/>
</dbReference>
<dbReference type="SMART" id="SM00345">
    <property type="entry name" value="HTH_GNTR"/>
    <property type="match status" value="1"/>
</dbReference>
<sequence>MPVPTGPDNPAPRRLLRDVVFEKMIEAIQDGTLQAGERLNDDELVAWLGVSRTPIREAIAKLVDYGLVEMEANRYTRIVRPTFEMYQHAIQMLGGFHELSARWAFPRFTDTDVNDYLRLCDDALARLEARESSAIRALGALTDFTLERTGNPLLKQLEATLNARVVFMIQAALDEFRWVETIEYVQRLRHAAETRDHAAIIPAFEAFQEATERHLEAVHAVGVIPD</sequence>
<dbReference type="CDD" id="cd07377">
    <property type="entry name" value="WHTH_GntR"/>
    <property type="match status" value="1"/>
</dbReference>
<evidence type="ECO:0000259" key="4">
    <source>
        <dbReference type="PROSITE" id="PS50949"/>
    </source>
</evidence>
<organism evidence="5 6">
    <name type="scientific">Frondihabitans peucedani</name>
    <dbReference type="NCBI Taxonomy" id="598626"/>
    <lineage>
        <taxon>Bacteria</taxon>
        <taxon>Bacillati</taxon>
        <taxon>Actinomycetota</taxon>
        <taxon>Actinomycetes</taxon>
        <taxon>Micrococcales</taxon>
        <taxon>Microbacteriaceae</taxon>
        <taxon>Frondihabitans</taxon>
    </lineage>
</organism>
<gene>
    <name evidence="5" type="ORF">GCM10022256_17550</name>
</gene>
<proteinExistence type="predicted"/>
<evidence type="ECO:0000256" key="1">
    <source>
        <dbReference type="ARBA" id="ARBA00023015"/>
    </source>
</evidence>
<keyword evidence="6" id="KW-1185">Reference proteome</keyword>
<dbReference type="PANTHER" id="PTHR43537">
    <property type="entry name" value="TRANSCRIPTIONAL REGULATOR, GNTR FAMILY"/>
    <property type="match status" value="1"/>
</dbReference>
<dbReference type="PROSITE" id="PS50949">
    <property type="entry name" value="HTH_GNTR"/>
    <property type="match status" value="1"/>
</dbReference>
<comment type="caution">
    <text evidence="5">The sequence shown here is derived from an EMBL/GenBank/DDBJ whole genome shotgun (WGS) entry which is preliminary data.</text>
</comment>
<evidence type="ECO:0000313" key="5">
    <source>
        <dbReference type="EMBL" id="GAA4266143.1"/>
    </source>
</evidence>
<dbReference type="RefSeq" id="WP_344795101.1">
    <property type="nucleotide sequence ID" value="NZ_BAABAU010000001.1"/>
</dbReference>
<evidence type="ECO:0000256" key="2">
    <source>
        <dbReference type="ARBA" id="ARBA00023125"/>
    </source>
</evidence>
<keyword evidence="2" id="KW-0238">DNA-binding</keyword>
<name>A0ABP8E1T5_9MICO</name>
<keyword evidence="1" id="KW-0805">Transcription regulation</keyword>
<dbReference type="InterPro" id="IPR036390">
    <property type="entry name" value="WH_DNA-bd_sf"/>
</dbReference>